<dbReference type="PANTHER" id="PTHR36510">
    <property type="entry name" value="GLUTAMATE--CYSTEINE LIGASE 2-RELATED"/>
    <property type="match status" value="1"/>
</dbReference>
<dbReference type="InterPro" id="IPR016602">
    <property type="entry name" value="UCP012666"/>
</dbReference>
<comment type="catalytic activity">
    <reaction evidence="1">
        <text>L-cysteine + L-glutamate + ATP = gamma-L-glutamyl-L-cysteine + ADP + phosphate + H(+)</text>
        <dbReference type="Rhea" id="RHEA:13285"/>
        <dbReference type="ChEBI" id="CHEBI:15378"/>
        <dbReference type="ChEBI" id="CHEBI:29985"/>
        <dbReference type="ChEBI" id="CHEBI:30616"/>
        <dbReference type="ChEBI" id="CHEBI:35235"/>
        <dbReference type="ChEBI" id="CHEBI:43474"/>
        <dbReference type="ChEBI" id="CHEBI:58173"/>
        <dbReference type="ChEBI" id="CHEBI:456216"/>
        <dbReference type="EC" id="6.3.2.2"/>
    </reaction>
</comment>
<evidence type="ECO:0000313" key="2">
    <source>
        <dbReference type="EMBL" id="WGW11351.1"/>
    </source>
</evidence>
<dbReference type="PANTHER" id="PTHR36510:SF3">
    <property type="entry name" value="CONSERVED PROTEIN"/>
    <property type="match status" value="1"/>
</dbReference>
<dbReference type="EMBL" id="CP090958">
    <property type="protein sequence ID" value="WGW11351.1"/>
    <property type="molecule type" value="Genomic_DNA"/>
</dbReference>
<dbReference type="GO" id="GO:0016874">
    <property type="term" value="F:ligase activity"/>
    <property type="evidence" value="ECO:0007669"/>
    <property type="project" value="UniProtKB-KW"/>
</dbReference>
<proteinExistence type="predicted"/>
<name>A0ABY8QSY5_9MICO</name>
<dbReference type="Pfam" id="PF04107">
    <property type="entry name" value="GCS2"/>
    <property type="match status" value="1"/>
</dbReference>
<evidence type="ECO:0000256" key="1">
    <source>
        <dbReference type="ARBA" id="ARBA00048819"/>
    </source>
</evidence>
<dbReference type="PIRSF" id="PIRSF012666">
    <property type="entry name" value="UCP012666"/>
    <property type="match status" value="1"/>
</dbReference>
<sequence>MGEEISSKSFSRQQRTRYRERLQHNLDDFAKFLTTESFVDEGTIGLEMEINLVDEGFQPSLRNAQVLDNIADESFQTELGAFNIELNYPVLSINGDGLAQLEQGLKDRLDAAAAKAADAESALLLVGTLPTLTRELLQSEDWMSPGKRYEALNESVLQARGEDVELDIHGDEDLSVFMGSVAPEAACTSVQFHLQVSPRRFPGAWNASQIIAGPQLALAANSPLFLGKRLWHETRVELIKQAIDTRAPEMQNQGVRPRVWFGERWITSIFDLLEENVRYFPALLPELREDQDTPEFTESGAPVAHELRLHNGTVYRWNRPIYDPGTDKPHLRVENRVLPAGPTLIDTVANAAFYFGLVESLQREDRPLWSRMSFSSAEENFIACARDGLGAQVYWPGVGNVPVDELIVKLLLPMAAKGLRALNVDEDLVTKYLGILHDRATSNQNGAQWQLDCLERLEANGMDRKDALTELTRLYAGHSRSNQPVHTWPLPG</sequence>
<dbReference type="Gene3D" id="3.30.590.20">
    <property type="match status" value="1"/>
</dbReference>
<dbReference type="InterPro" id="IPR006336">
    <property type="entry name" value="GCS2"/>
</dbReference>
<dbReference type="SUPFAM" id="SSF55931">
    <property type="entry name" value="Glutamine synthetase/guanido kinase"/>
    <property type="match status" value="1"/>
</dbReference>
<accession>A0ABY8QSY5</accession>
<dbReference type="RefSeq" id="WP_349638138.1">
    <property type="nucleotide sequence ID" value="NZ_CP090958.1"/>
</dbReference>
<dbReference type="InterPro" id="IPR050141">
    <property type="entry name" value="GCL_type2/YbdK_subfam"/>
</dbReference>
<keyword evidence="2" id="KW-0436">Ligase</keyword>
<keyword evidence="3" id="KW-1185">Reference proteome</keyword>
<dbReference type="InterPro" id="IPR014746">
    <property type="entry name" value="Gln_synth/guanido_kin_cat_dom"/>
</dbReference>
<organism evidence="2 3">
    <name type="scientific">Saxibacter everestensis</name>
    <dbReference type="NCBI Taxonomy" id="2909229"/>
    <lineage>
        <taxon>Bacteria</taxon>
        <taxon>Bacillati</taxon>
        <taxon>Actinomycetota</taxon>
        <taxon>Actinomycetes</taxon>
        <taxon>Micrococcales</taxon>
        <taxon>Brevibacteriaceae</taxon>
        <taxon>Saxibacter</taxon>
    </lineage>
</organism>
<gene>
    <name evidence="2" type="ORF">LWF01_14830</name>
</gene>
<protein>
    <submittedName>
        <fullName evidence="2">Glutamate--cysteine ligase</fullName>
    </submittedName>
</protein>
<reference evidence="2 3" key="1">
    <citation type="submission" date="2023-05" db="EMBL/GenBank/DDBJ databases">
        <title>Lithophilousrod everest ZFBP1038 complete genpme.</title>
        <authorList>
            <person name="Tian M."/>
        </authorList>
    </citation>
    <scope>NUCLEOTIDE SEQUENCE [LARGE SCALE GENOMIC DNA]</scope>
    <source>
        <strain evidence="2 3">ZFBP1038</strain>
    </source>
</reference>
<evidence type="ECO:0000313" key="3">
    <source>
        <dbReference type="Proteomes" id="UP001209083"/>
    </source>
</evidence>
<dbReference type="Proteomes" id="UP001209083">
    <property type="component" value="Chromosome"/>
</dbReference>